<dbReference type="OMA" id="HASFRWW"/>
<dbReference type="InParanoid" id="E3M6F4"/>
<dbReference type="STRING" id="31234.E3M6F4"/>
<name>E3M6F4_CAERE</name>
<dbReference type="InterPro" id="IPR014044">
    <property type="entry name" value="CAP_dom"/>
</dbReference>
<dbReference type="PROSITE" id="PS51257">
    <property type="entry name" value="PROKAR_LIPOPROTEIN"/>
    <property type="match status" value="1"/>
</dbReference>
<dbReference type="OrthoDB" id="5874910at2759"/>
<evidence type="ECO:0000259" key="1">
    <source>
        <dbReference type="SMART" id="SM00198"/>
    </source>
</evidence>
<dbReference type="FunFam" id="3.40.33.10:FF:000013">
    <property type="entry name" value="SCP-Like extracellular protein"/>
    <property type="match status" value="1"/>
</dbReference>
<organism evidence="3">
    <name type="scientific">Caenorhabditis remanei</name>
    <name type="common">Caenorhabditis vulgaris</name>
    <dbReference type="NCBI Taxonomy" id="31234"/>
    <lineage>
        <taxon>Eukaryota</taxon>
        <taxon>Metazoa</taxon>
        <taxon>Ecdysozoa</taxon>
        <taxon>Nematoda</taxon>
        <taxon>Chromadorea</taxon>
        <taxon>Rhabditida</taxon>
        <taxon>Rhabditina</taxon>
        <taxon>Rhabditomorpha</taxon>
        <taxon>Rhabditoidea</taxon>
        <taxon>Rhabditidae</taxon>
        <taxon>Peloderinae</taxon>
        <taxon>Caenorhabditis</taxon>
    </lineage>
</organism>
<dbReference type="Proteomes" id="UP000008281">
    <property type="component" value="Unassembled WGS sequence"/>
</dbReference>
<dbReference type="SMART" id="SM00198">
    <property type="entry name" value="SCP"/>
    <property type="match status" value="1"/>
</dbReference>
<proteinExistence type="predicted"/>
<dbReference type="InterPro" id="IPR035940">
    <property type="entry name" value="CAP_sf"/>
</dbReference>
<dbReference type="SUPFAM" id="SSF55797">
    <property type="entry name" value="PR-1-like"/>
    <property type="match status" value="1"/>
</dbReference>
<protein>
    <recommendedName>
        <fullName evidence="1">SCP domain-containing protein</fullName>
    </recommendedName>
</protein>
<gene>
    <name evidence="2" type="ORF">CRE_10314</name>
</gene>
<feature type="domain" description="SCP" evidence="1">
    <location>
        <begin position="39"/>
        <end position="196"/>
    </location>
</feature>
<dbReference type="CDD" id="cd05380">
    <property type="entry name" value="CAP_euk"/>
    <property type="match status" value="1"/>
</dbReference>
<dbReference type="Gene3D" id="3.40.33.10">
    <property type="entry name" value="CAP"/>
    <property type="match status" value="1"/>
</dbReference>
<accession>E3M6F4</accession>
<dbReference type="EMBL" id="DS268426">
    <property type="protein sequence ID" value="EFO93127.1"/>
    <property type="molecule type" value="Genomic_DNA"/>
</dbReference>
<dbReference type="eggNOG" id="KOG3017">
    <property type="taxonomic scope" value="Eukaryota"/>
</dbReference>
<dbReference type="FunCoup" id="E3M6F4">
    <property type="interactions" value="70"/>
</dbReference>
<dbReference type="AlphaFoldDB" id="E3M6F4"/>
<dbReference type="PRINTS" id="PR00837">
    <property type="entry name" value="V5TPXLIKE"/>
</dbReference>
<dbReference type="InterPro" id="IPR002413">
    <property type="entry name" value="V5_allergen-like"/>
</dbReference>
<dbReference type="PANTHER" id="PTHR10334">
    <property type="entry name" value="CYSTEINE-RICH SECRETORY PROTEIN-RELATED"/>
    <property type="match status" value="1"/>
</dbReference>
<dbReference type="InterPro" id="IPR001283">
    <property type="entry name" value="CRISP-related"/>
</dbReference>
<evidence type="ECO:0000313" key="2">
    <source>
        <dbReference type="EMBL" id="EFO93127.1"/>
    </source>
</evidence>
<evidence type="ECO:0000313" key="3">
    <source>
        <dbReference type="Proteomes" id="UP000008281"/>
    </source>
</evidence>
<dbReference type="PRINTS" id="PR00838">
    <property type="entry name" value="V5ALLERGEN"/>
</dbReference>
<dbReference type="HOGENOM" id="CLU_035730_7_1_1"/>
<dbReference type="Pfam" id="PF00188">
    <property type="entry name" value="CAP"/>
    <property type="match status" value="1"/>
</dbReference>
<keyword evidence="3" id="KW-1185">Reference proteome</keyword>
<sequence length="229" mass="26155">MRTVLLLLFASAIGMFFLFYSTQTFLFLSCFLCEEFSEQGKLNLLNAHNEYRSKLALGQFSVRGVKKPAASRMRKMSWSDKLAVPAGKFAETCPKNHSEVKQIGENIFWHYSNTFNTPEEYGTQAPQKWWQEFETNGWDSLIYNHVSQRFQIGHAVQMAWHETSKVGCGYAKCGMGTPDQTLVVVCRYYKKGNMEGESIYEEGATCSKCPEEYQKCPFGLCEKEGVDTD</sequence>
<reference evidence="2" key="1">
    <citation type="submission" date="2007-07" db="EMBL/GenBank/DDBJ databases">
        <title>PCAP assembly of the Caenorhabditis remanei genome.</title>
        <authorList>
            <consortium name="The Caenorhabditis remanei Sequencing Consortium"/>
            <person name="Wilson R.K."/>
        </authorList>
    </citation>
    <scope>NUCLEOTIDE SEQUENCE [LARGE SCALE GENOMIC DNA]</scope>
    <source>
        <strain evidence="2">PB4641</strain>
    </source>
</reference>